<feature type="transmembrane region" description="Helical" evidence="7">
    <location>
        <begin position="328"/>
        <end position="352"/>
    </location>
</feature>
<dbReference type="InterPro" id="IPR050189">
    <property type="entry name" value="MFS_Efflux_Transporters"/>
</dbReference>
<dbReference type="EMBL" id="BCMG01000006">
    <property type="protein sequence ID" value="GAX01307.1"/>
    <property type="molecule type" value="Genomic_DNA"/>
</dbReference>
<dbReference type="Proteomes" id="UP000198402">
    <property type="component" value="Unassembled WGS sequence"/>
</dbReference>
<name>A0A1Z5IHR1_9LACO</name>
<evidence type="ECO:0000256" key="3">
    <source>
        <dbReference type="ARBA" id="ARBA00022475"/>
    </source>
</evidence>
<feature type="transmembrane region" description="Helical" evidence="7">
    <location>
        <begin position="169"/>
        <end position="187"/>
    </location>
</feature>
<dbReference type="SUPFAM" id="SSF103473">
    <property type="entry name" value="MFS general substrate transporter"/>
    <property type="match status" value="1"/>
</dbReference>
<keyword evidence="2" id="KW-0813">Transport</keyword>
<reference evidence="9 10" key="1">
    <citation type="submission" date="2015-11" db="EMBL/GenBank/DDBJ databases">
        <title>Draft genome sequences of new species of the genus Lactobacillus isolated from orchardgrass silage.</title>
        <authorList>
            <person name="Tohno M."/>
            <person name="Tanizawa Y."/>
            <person name="Arita M."/>
        </authorList>
    </citation>
    <scope>NUCLEOTIDE SEQUENCE [LARGE SCALE GENOMIC DNA]</scope>
    <source>
        <strain evidence="9 10">IWT126</strain>
    </source>
</reference>
<feature type="transmembrane region" description="Helical" evidence="7">
    <location>
        <begin position="108"/>
        <end position="131"/>
    </location>
</feature>
<dbReference type="Gene3D" id="1.20.1250.20">
    <property type="entry name" value="MFS general substrate transporter like domains"/>
    <property type="match status" value="1"/>
</dbReference>
<feature type="transmembrane region" description="Helical" evidence="7">
    <location>
        <begin position="294"/>
        <end position="316"/>
    </location>
</feature>
<dbReference type="Pfam" id="PF07690">
    <property type="entry name" value="MFS_1"/>
    <property type="match status" value="1"/>
</dbReference>
<dbReference type="PROSITE" id="PS50850">
    <property type="entry name" value="MFS"/>
    <property type="match status" value="1"/>
</dbReference>
<comment type="caution">
    <text evidence="9">The sequence shown here is derived from an EMBL/GenBank/DDBJ whole genome shotgun (WGS) entry which is preliminary data.</text>
</comment>
<organism evidence="9 10">
    <name type="scientific">Secundilactobacillus silagei JCM 19001</name>
    <dbReference type="NCBI Taxonomy" id="1302250"/>
    <lineage>
        <taxon>Bacteria</taxon>
        <taxon>Bacillati</taxon>
        <taxon>Bacillota</taxon>
        <taxon>Bacilli</taxon>
        <taxon>Lactobacillales</taxon>
        <taxon>Lactobacillaceae</taxon>
        <taxon>Secundilactobacillus</taxon>
    </lineage>
</organism>
<evidence type="ECO:0000256" key="7">
    <source>
        <dbReference type="SAM" id="Phobius"/>
    </source>
</evidence>
<sequence length="406" mass="43762">MEQGANEQHPAMMKIALLSISTVLTSSIAIAASIPDWLKAFPQQSRANVELLGTLPSLTVIICMLLSSWVAKKIGTRRTILMGLLIAGTFGIIPVFFSNYYVLFFARLGLGAGFGLINSLAVSLIGTFFTGQEKANLMGYRGSCEMLGNALCTYVAGQLLVHVGWHSSFWVYALSFPLAILYFLYVPEPAPSKEADGTPHKESINSKVFFWTLILIICQMAYTGSTLRISELVTSYHIGSLNGIAIVLSFAPACGVISEIFFGRLLHGMGTFLLPVTIFCTGLSQLLIAFSNNFVLTSIGFLATSMISGLVISYILNLASDICETNSLNLTTSLMLVGCNIGPFLSPIVLGWLNSAFGANNLRLSYDVFGVILLGMGIVMVFLSKSMSASYAKNENENGGLTHVDE</sequence>
<evidence type="ECO:0000256" key="4">
    <source>
        <dbReference type="ARBA" id="ARBA00022692"/>
    </source>
</evidence>
<dbReference type="PANTHER" id="PTHR43124:SF3">
    <property type="entry name" value="CHLORAMPHENICOL EFFLUX PUMP RV0191"/>
    <property type="match status" value="1"/>
</dbReference>
<dbReference type="OrthoDB" id="1650550at2"/>
<dbReference type="PANTHER" id="PTHR43124">
    <property type="entry name" value="PURINE EFFLUX PUMP PBUE"/>
    <property type="match status" value="1"/>
</dbReference>
<keyword evidence="6 7" id="KW-0472">Membrane</keyword>
<keyword evidence="5 7" id="KW-1133">Transmembrane helix</keyword>
<keyword evidence="3" id="KW-1003">Cell membrane</keyword>
<dbReference type="RefSeq" id="WP_089136694.1">
    <property type="nucleotide sequence ID" value="NZ_BCMG01000006.1"/>
</dbReference>
<feature type="transmembrane region" description="Helical" evidence="7">
    <location>
        <begin position="208"/>
        <end position="229"/>
    </location>
</feature>
<accession>A0A1Z5IHR1</accession>
<protein>
    <submittedName>
        <fullName evidence="9">Major facilitator superfamily transporter</fullName>
    </submittedName>
</protein>
<feature type="transmembrane region" description="Helical" evidence="7">
    <location>
        <begin position="47"/>
        <end position="67"/>
    </location>
</feature>
<keyword evidence="10" id="KW-1185">Reference proteome</keyword>
<gene>
    <name evidence="9" type="ORF">IWT126_01333</name>
</gene>
<evidence type="ECO:0000256" key="5">
    <source>
        <dbReference type="ARBA" id="ARBA00022989"/>
    </source>
</evidence>
<evidence type="ECO:0000256" key="2">
    <source>
        <dbReference type="ARBA" id="ARBA00022448"/>
    </source>
</evidence>
<feature type="transmembrane region" description="Helical" evidence="7">
    <location>
        <begin position="269"/>
        <end position="288"/>
    </location>
</feature>
<evidence type="ECO:0000313" key="9">
    <source>
        <dbReference type="EMBL" id="GAX01307.1"/>
    </source>
</evidence>
<dbReference type="STRING" id="1302250.GCA_001313225_00932"/>
<dbReference type="GO" id="GO:0005886">
    <property type="term" value="C:plasma membrane"/>
    <property type="evidence" value="ECO:0007669"/>
    <property type="project" value="UniProtKB-SubCell"/>
</dbReference>
<feature type="domain" description="Major facilitator superfamily (MFS) profile" evidence="8">
    <location>
        <begin position="11"/>
        <end position="388"/>
    </location>
</feature>
<evidence type="ECO:0000256" key="1">
    <source>
        <dbReference type="ARBA" id="ARBA00004651"/>
    </source>
</evidence>
<evidence type="ECO:0000256" key="6">
    <source>
        <dbReference type="ARBA" id="ARBA00023136"/>
    </source>
</evidence>
<comment type="subcellular location">
    <subcellularLocation>
        <location evidence="1">Cell membrane</location>
        <topology evidence="1">Multi-pass membrane protein</topology>
    </subcellularLocation>
</comment>
<keyword evidence="4 7" id="KW-0812">Transmembrane</keyword>
<evidence type="ECO:0000259" key="8">
    <source>
        <dbReference type="PROSITE" id="PS50850"/>
    </source>
</evidence>
<dbReference type="InterPro" id="IPR020846">
    <property type="entry name" value="MFS_dom"/>
</dbReference>
<feature type="transmembrane region" description="Helical" evidence="7">
    <location>
        <begin position="79"/>
        <end position="102"/>
    </location>
</feature>
<proteinExistence type="predicted"/>
<feature type="transmembrane region" description="Helical" evidence="7">
    <location>
        <begin position="364"/>
        <end position="383"/>
    </location>
</feature>
<dbReference type="InterPro" id="IPR011701">
    <property type="entry name" value="MFS"/>
</dbReference>
<dbReference type="GO" id="GO:0022857">
    <property type="term" value="F:transmembrane transporter activity"/>
    <property type="evidence" value="ECO:0007669"/>
    <property type="project" value="InterPro"/>
</dbReference>
<feature type="transmembrane region" description="Helical" evidence="7">
    <location>
        <begin position="241"/>
        <end position="262"/>
    </location>
</feature>
<evidence type="ECO:0000313" key="10">
    <source>
        <dbReference type="Proteomes" id="UP000198402"/>
    </source>
</evidence>
<dbReference type="InterPro" id="IPR036259">
    <property type="entry name" value="MFS_trans_sf"/>
</dbReference>
<dbReference type="AlphaFoldDB" id="A0A1Z5IHR1"/>